<sequence>MNIAICDRILLDRDILSCYIRKYCSERSWDCRIDVYGSCEELLREFSANSYQMVFIDLYHSGLENMEGAKKIRSIDTGAILVLITDMETNFQEGYELGIRNYLVKPLEEGSVRSCLRRSSKYIFNRSLEVLSEKTRVKVPQQDIRYIENLNGTSIIHTENYLIKTGSSLDELEKQLESSKFIRCHPGYLVNIDSISKINIKSFGIKNGREIPILLPDREKVLERYFSTRLVVCNT</sequence>
<dbReference type="PATRIC" id="fig|1195236.3.peg.4375"/>
<dbReference type="GO" id="GO:0000156">
    <property type="term" value="F:phosphorelay response regulator activity"/>
    <property type="evidence" value="ECO:0007669"/>
    <property type="project" value="InterPro"/>
</dbReference>
<gene>
    <name evidence="6" type="ORF">CTER_4203</name>
</gene>
<organism evidence="6 7">
    <name type="scientific">Ruminiclostridium cellobioparum subsp. termitidis CT1112</name>
    <dbReference type="NCBI Taxonomy" id="1195236"/>
    <lineage>
        <taxon>Bacteria</taxon>
        <taxon>Bacillati</taxon>
        <taxon>Bacillota</taxon>
        <taxon>Clostridia</taxon>
        <taxon>Eubacteriales</taxon>
        <taxon>Oscillospiraceae</taxon>
        <taxon>Ruminiclostridium</taxon>
    </lineage>
</organism>
<dbReference type="Proteomes" id="UP000014155">
    <property type="component" value="Unassembled WGS sequence"/>
</dbReference>
<feature type="domain" description="Response regulatory" evidence="4">
    <location>
        <begin position="2"/>
        <end position="120"/>
    </location>
</feature>
<dbReference type="InterPro" id="IPR007492">
    <property type="entry name" value="LytTR_DNA-bd_dom"/>
</dbReference>
<feature type="modified residue" description="4-aspartylphosphate" evidence="3">
    <location>
        <position position="57"/>
    </location>
</feature>
<evidence type="ECO:0000313" key="6">
    <source>
        <dbReference type="EMBL" id="EMS70019.1"/>
    </source>
</evidence>
<dbReference type="Gene3D" id="3.40.50.2300">
    <property type="match status" value="1"/>
</dbReference>
<feature type="domain" description="HTH LytTR-type" evidence="5">
    <location>
        <begin position="128"/>
        <end position="198"/>
    </location>
</feature>
<comment type="caution">
    <text evidence="6">The sequence shown here is derived from an EMBL/GenBank/DDBJ whole genome shotgun (WGS) entry which is preliminary data.</text>
</comment>
<dbReference type="InterPro" id="IPR011006">
    <property type="entry name" value="CheY-like_superfamily"/>
</dbReference>
<name>S0FLH5_RUMCE</name>
<dbReference type="AlphaFoldDB" id="S0FLH5"/>
<dbReference type="CDD" id="cd00156">
    <property type="entry name" value="REC"/>
    <property type="match status" value="1"/>
</dbReference>
<evidence type="ECO:0000259" key="5">
    <source>
        <dbReference type="PROSITE" id="PS50930"/>
    </source>
</evidence>
<dbReference type="PROSITE" id="PS50930">
    <property type="entry name" value="HTH_LYTTR"/>
    <property type="match status" value="1"/>
</dbReference>
<dbReference type="GO" id="GO:0003677">
    <property type="term" value="F:DNA binding"/>
    <property type="evidence" value="ECO:0007669"/>
    <property type="project" value="InterPro"/>
</dbReference>
<evidence type="ECO:0000313" key="7">
    <source>
        <dbReference type="Proteomes" id="UP000014155"/>
    </source>
</evidence>
<dbReference type="PROSITE" id="PS50110">
    <property type="entry name" value="RESPONSE_REGULATORY"/>
    <property type="match status" value="1"/>
</dbReference>
<keyword evidence="3" id="KW-0597">Phosphoprotein</keyword>
<keyword evidence="7" id="KW-1185">Reference proteome</keyword>
<dbReference type="PANTHER" id="PTHR37299">
    <property type="entry name" value="TRANSCRIPTIONAL REGULATOR-RELATED"/>
    <property type="match status" value="1"/>
</dbReference>
<dbReference type="STRING" id="1195236.CTER_4203"/>
<dbReference type="Pfam" id="PF04397">
    <property type="entry name" value="LytTR"/>
    <property type="match status" value="1"/>
</dbReference>
<dbReference type="Gene3D" id="2.40.50.1020">
    <property type="entry name" value="LytTr DNA-binding domain"/>
    <property type="match status" value="1"/>
</dbReference>
<dbReference type="SMART" id="SM00850">
    <property type="entry name" value="LytTR"/>
    <property type="match status" value="1"/>
</dbReference>
<dbReference type="EMBL" id="AORV01000060">
    <property type="protein sequence ID" value="EMS70019.1"/>
    <property type="molecule type" value="Genomic_DNA"/>
</dbReference>
<reference evidence="6 7" key="1">
    <citation type="journal article" date="2013" name="Genome Announc.">
        <title>Draft Genome Sequence of the Cellulolytic, Mesophilic, Anaerobic Bacterium Clostridium termitidis Strain CT1112 (DSM 5398).</title>
        <authorList>
            <person name="Lal S."/>
            <person name="Ramachandran U."/>
            <person name="Zhang X."/>
            <person name="Munir R."/>
            <person name="Sparling R."/>
            <person name="Levin D.B."/>
        </authorList>
    </citation>
    <scope>NUCLEOTIDE SEQUENCE [LARGE SCALE GENOMIC DNA]</scope>
    <source>
        <strain evidence="6 7">CT1112</strain>
    </source>
</reference>
<dbReference type="InterPro" id="IPR046947">
    <property type="entry name" value="LytR-like"/>
</dbReference>
<accession>S0FLH5</accession>
<dbReference type="InterPro" id="IPR001789">
    <property type="entry name" value="Sig_transdc_resp-reg_receiver"/>
</dbReference>
<dbReference type="PANTHER" id="PTHR37299:SF1">
    <property type="entry name" value="STAGE 0 SPORULATION PROTEIN A HOMOLOG"/>
    <property type="match status" value="1"/>
</dbReference>
<evidence type="ECO:0000256" key="1">
    <source>
        <dbReference type="ARBA" id="ARBA00018672"/>
    </source>
</evidence>
<protein>
    <recommendedName>
        <fullName evidence="1">Stage 0 sporulation protein A homolog</fullName>
    </recommendedName>
</protein>
<evidence type="ECO:0000259" key="4">
    <source>
        <dbReference type="PROSITE" id="PS50110"/>
    </source>
</evidence>
<comment type="function">
    <text evidence="2">May play the central regulatory role in sporulation. It may be an element of the effector pathway responsible for the activation of sporulation genes in response to nutritional stress. Spo0A may act in concert with spo0H (a sigma factor) to control the expression of some genes that are critical to the sporulation process.</text>
</comment>
<evidence type="ECO:0000256" key="2">
    <source>
        <dbReference type="ARBA" id="ARBA00024867"/>
    </source>
</evidence>
<dbReference type="eggNOG" id="COG3279">
    <property type="taxonomic scope" value="Bacteria"/>
</dbReference>
<dbReference type="SUPFAM" id="SSF52172">
    <property type="entry name" value="CheY-like"/>
    <property type="match status" value="1"/>
</dbReference>
<proteinExistence type="predicted"/>
<evidence type="ECO:0000256" key="3">
    <source>
        <dbReference type="PROSITE-ProRule" id="PRU00169"/>
    </source>
</evidence>
<dbReference type="RefSeq" id="WP_004629042.1">
    <property type="nucleotide sequence ID" value="NZ_AORV01000060.1"/>
</dbReference>